<dbReference type="RefSeq" id="WP_068356300.1">
    <property type="nucleotide sequence ID" value="NZ_CP019337.1"/>
</dbReference>
<name>A0A1B8U6Z3_9FLAO</name>
<accession>A0A1B8U6Z3</accession>
<dbReference type="KEGG" id="prn:BW723_08095"/>
<organism evidence="1 2">
    <name type="scientific">Polaribacter reichenbachii</name>
    <dbReference type="NCBI Taxonomy" id="996801"/>
    <lineage>
        <taxon>Bacteria</taxon>
        <taxon>Pseudomonadati</taxon>
        <taxon>Bacteroidota</taxon>
        <taxon>Flavobacteriia</taxon>
        <taxon>Flavobacteriales</taxon>
        <taxon>Flavobacteriaceae</taxon>
    </lineage>
</organism>
<reference evidence="2" key="1">
    <citation type="submission" date="2016-02" db="EMBL/GenBank/DDBJ databases">
        <title>Paenibacillus sp. LPB0068, isolated from Crassostrea gigas.</title>
        <authorList>
            <person name="Shin S.-K."/>
            <person name="Yi H."/>
        </authorList>
    </citation>
    <scope>NUCLEOTIDE SEQUENCE [LARGE SCALE GENOMIC DNA]</scope>
    <source>
        <strain evidence="2">KCTC 23969</strain>
    </source>
</reference>
<dbReference type="EMBL" id="LSFL01000003">
    <property type="protein sequence ID" value="OBY67620.1"/>
    <property type="molecule type" value="Genomic_DNA"/>
</dbReference>
<evidence type="ECO:0000313" key="1">
    <source>
        <dbReference type="EMBL" id="OBY67620.1"/>
    </source>
</evidence>
<dbReference type="OrthoDB" id="893100at2"/>
<evidence type="ECO:0000313" key="2">
    <source>
        <dbReference type="Proteomes" id="UP000092612"/>
    </source>
</evidence>
<protein>
    <submittedName>
        <fullName evidence="1">Uncharacterized protein</fullName>
    </submittedName>
</protein>
<proteinExistence type="predicted"/>
<dbReference type="AlphaFoldDB" id="A0A1B8U6Z3"/>
<dbReference type="Proteomes" id="UP000092612">
    <property type="component" value="Unassembled WGS sequence"/>
</dbReference>
<comment type="caution">
    <text evidence="1">The sequence shown here is derived from an EMBL/GenBank/DDBJ whole genome shotgun (WGS) entry which is preliminary data.</text>
</comment>
<dbReference type="STRING" id="996801.BW723_08095"/>
<keyword evidence="2" id="KW-1185">Reference proteome</keyword>
<sequence length="165" mass="19477">MNERLENSPLFIKAQQIDELVSKVADLIEECDEDADSEMQMMQHFKEYLTNSSRLIPAKIAGVFDDEIFYDVKMETATIIRREARYILAYTASLKELSFKDVDYLKLIRDEIEEFRILFAEWVKTFNKQNYKIDGWGLFNPPGVNNDDYDIEDDLPFDNPFDDDF</sequence>
<gene>
    <name evidence="1" type="ORF">LPB301_01395</name>
</gene>